<evidence type="ECO:0000256" key="8">
    <source>
        <dbReference type="ARBA" id="ARBA00022741"/>
    </source>
</evidence>
<organism evidence="18 19">
    <name type="scientific">Clostridium botulinum (strain Okra / Type B1)</name>
    <dbReference type="NCBI Taxonomy" id="498213"/>
    <lineage>
        <taxon>Bacteria</taxon>
        <taxon>Bacillati</taxon>
        <taxon>Bacillota</taxon>
        <taxon>Clostridia</taxon>
        <taxon>Eubacteriales</taxon>
        <taxon>Clostridiaceae</taxon>
        <taxon>Clostridium</taxon>
    </lineage>
</organism>
<feature type="domain" description="ACT" evidence="17">
    <location>
        <begin position="342"/>
        <end position="400"/>
    </location>
</feature>
<reference evidence="18 19" key="1">
    <citation type="journal article" date="2007" name="PLoS ONE">
        <title>Analysis of the neurotoxin complex genes in Clostridium botulinum A1-A4 and B1 strains: BoNT/A3, /Ba4 and /B1 clusters are located within plasmids.</title>
        <authorList>
            <person name="Smith T.J."/>
            <person name="Hill K.K."/>
            <person name="Foley B.T."/>
            <person name="Detter J.C."/>
            <person name="Munk A.C."/>
            <person name="Bruce D.C."/>
            <person name="Doggett N.A."/>
            <person name="Smith L.A."/>
            <person name="Marks J.D."/>
            <person name="Xie G."/>
            <person name="Brettin T.S."/>
        </authorList>
    </citation>
    <scope>NUCLEOTIDE SEQUENCE [LARGE SCALE GENOMIC DNA]</scope>
    <source>
        <strain evidence="19">Okra / Type B1</strain>
    </source>
</reference>
<comment type="pathway">
    <text evidence="4 16">Amino-acid biosynthesis; L-threonine biosynthesis; L-threonine from L-aspartate: step 1/5.</text>
</comment>
<proteinExistence type="inferred from homology"/>
<dbReference type="PANTHER" id="PTHR21499">
    <property type="entry name" value="ASPARTATE KINASE"/>
    <property type="match status" value="1"/>
</dbReference>
<dbReference type="InterPro" id="IPR036393">
    <property type="entry name" value="AceGlu_kinase-like_sf"/>
</dbReference>
<dbReference type="GO" id="GO:0004072">
    <property type="term" value="F:aspartate kinase activity"/>
    <property type="evidence" value="ECO:0007669"/>
    <property type="project" value="UniProtKB-EC"/>
</dbReference>
<dbReference type="Pfam" id="PF00696">
    <property type="entry name" value="AA_kinase"/>
    <property type="match status" value="1"/>
</dbReference>
<dbReference type="GO" id="GO:0009089">
    <property type="term" value="P:lysine biosynthetic process via diaminopimelate"/>
    <property type="evidence" value="ECO:0007669"/>
    <property type="project" value="UniProtKB-UniPathway"/>
</dbReference>
<evidence type="ECO:0000256" key="10">
    <source>
        <dbReference type="ARBA" id="ARBA00022840"/>
    </source>
</evidence>
<dbReference type="GO" id="GO:0005829">
    <property type="term" value="C:cytosol"/>
    <property type="evidence" value="ECO:0007669"/>
    <property type="project" value="TreeGrafter"/>
</dbReference>
<keyword evidence="7 15" id="KW-0808">Transferase</keyword>
<dbReference type="NCBIfam" id="NF005155">
    <property type="entry name" value="PRK06635.1-4"/>
    <property type="match status" value="1"/>
</dbReference>
<dbReference type="UniPathway" id="UPA00050">
    <property type="reaction ID" value="UER00461"/>
</dbReference>
<dbReference type="AlphaFoldDB" id="B1IFH4"/>
<feature type="binding site" evidence="14">
    <location>
        <position position="74"/>
    </location>
    <ligand>
        <name>substrate</name>
    </ligand>
</feature>
<dbReference type="Gene3D" id="3.40.1160.10">
    <property type="entry name" value="Acetylglutamate kinase-like"/>
    <property type="match status" value="1"/>
</dbReference>
<name>B1IFH4_CLOBK</name>
<feature type="binding site" evidence="14">
    <location>
        <begin position="173"/>
        <end position="174"/>
    </location>
    <ligand>
        <name>ATP</name>
        <dbReference type="ChEBI" id="CHEBI:30616"/>
    </ligand>
</feature>
<evidence type="ECO:0000313" key="18">
    <source>
        <dbReference type="EMBL" id="ACA45230.1"/>
    </source>
</evidence>
<keyword evidence="9 15" id="KW-0418">Kinase</keyword>
<dbReference type="InterPro" id="IPR005260">
    <property type="entry name" value="Asp_kin_monofn"/>
</dbReference>
<keyword evidence="11" id="KW-0220">Diaminopimelate biosynthesis</keyword>
<dbReference type="EMBL" id="CP000939">
    <property type="protein sequence ID" value="ACA45230.1"/>
    <property type="molecule type" value="Genomic_DNA"/>
</dbReference>
<evidence type="ECO:0000256" key="9">
    <source>
        <dbReference type="ARBA" id="ARBA00022777"/>
    </source>
</evidence>
<evidence type="ECO:0000256" key="1">
    <source>
        <dbReference type="ARBA" id="ARBA00003121"/>
    </source>
</evidence>
<dbReference type="InterPro" id="IPR001048">
    <property type="entry name" value="Asp/Glu/Uridylate_kinase"/>
</dbReference>
<comment type="catalytic activity">
    <reaction evidence="13 15">
        <text>L-aspartate + ATP = 4-phospho-L-aspartate + ADP</text>
        <dbReference type="Rhea" id="RHEA:23776"/>
        <dbReference type="ChEBI" id="CHEBI:29991"/>
        <dbReference type="ChEBI" id="CHEBI:30616"/>
        <dbReference type="ChEBI" id="CHEBI:57535"/>
        <dbReference type="ChEBI" id="CHEBI:456216"/>
        <dbReference type="EC" id="2.7.2.4"/>
    </reaction>
</comment>
<dbReference type="KEGG" id="cbb:CLD_1184"/>
<dbReference type="GO" id="GO:0009090">
    <property type="term" value="P:homoserine biosynthetic process"/>
    <property type="evidence" value="ECO:0007669"/>
    <property type="project" value="TreeGrafter"/>
</dbReference>
<evidence type="ECO:0000256" key="4">
    <source>
        <dbReference type="ARBA" id="ARBA00005139"/>
    </source>
</evidence>
<evidence type="ECO:0000256" key="2">
    <source>
        <dbReference type="ARBA" id="ARBA00004766"/>
    </source>
</evidence>
<dbReference type="PIRSF" id="PIRSF000726">
    <property type="entry name" value="Asp_kin"/>
    <property type="match status" value="1"/>
</dbReference>
<dbReference type="PROSITE" id="PS00324">
    <property type="entry name" value="ASPARTOKINASE"/>
    <property type="match status" value="1"/>
</dbReference>
<feature type="binding site" evidence="14">
    <location>
        <begin position="7"/>
        <end position="10"/>
    </location>
    <ligand>
        <name>ATP</name>
        <dbReference type="ChEBI" id="CHEBI:30616"/>
    </ligand>
</feature>
<keyword evidence="8 14" id="KW-0547">Nucleotide-binding</keyword>
<dbReference type="Gene3D" id="3.30.2130.10">
    <property type="entry name" value="VC0802-like"/>
    <property type="match status" value="1"/>
</dbReference>
<dbReference type="InterPro" id="IPR041740">
    <property type="entry name" value="AKii-LysC-BS"/>
</dbReference>
<feature type="binding site" evidence="14">
    <location>
        <position position="47"/>
    </location>
    <ligand>
        <name>substrate</name>
    </ligand>
</feature>
<accession>B1IFH4</accession>
<feature type="domain" description="ACT" evidence="17">
    <location>
        <begin position="265"/>
        <end position="336"/>
    </location>
</feature>
<dbReference type="CDD" id="cd04891">
    <property type="entry name" value="ACT_AK-LysC-DapG-like_1"/>
    <property type="match status" value="1"/>
</dbReference>
<dbReference type="NCBIfam" id="TIGR00657">
    <property type="entry name" value="asp_kinases"/>
    <property type="match status" value="1"/>
</dbReference>
<dbReference type="SUPFAM" id="SSF55021">
    <property type="entry name" value="ACT-like"/>
    <property type="match status" value="2"/>
</dbReference>
<evidence type="ECO:0000313" key="19">
    <source>
        <dbReference type="Proteomes" id="UP000008541"/>
    </source>
</evidence>
<dbReference type="UniPathway" id="UPA00034">
    <property type="reaction ID" value="UER00015"/>
</dbReference>
<dbReference type="PANTHER" id="PTHR21499:SF3">
    <property type="entry name" value="ASPARTOKINASE"/>
    <property type="match status" value="1"/>
</dbReference>
<dbReference type="EC" id="2.7.2.4" evidence="15"/>
<dbReference type="HOGENOM" id="CLU_009116_3_2_9"/>
<dbReference type="SUPFAM" id="SSF53633">
    <property type="entry name" value="Carbamate kinase-like"/>
    <property type="match status" value="1"/>
</dbReference>
<evidence type="ECO:0000259" key="17">
    <source>
        <dbReference type="PROSITE" id="PS51671"/>
    </source>
</evidence>
<evidence type="ECO:0000256" key="15">
    <source>
        <dbReference type="RuleBase" id="RU003448"/>
    </source>
</evidence>
<dbReference type="NCBIfam" id="NF005154">
    <property type="entry name" value="PRK06635.1-2"/>
    <property type="match status" value="1"/>
</dbReference>
<evidence type="ECO:0000256" key="5">
    <source>
        <dbReference type="ARBA" id="ARBA00010122"/>
    </source>
</evidence>
<dbReference type="GO" id="GO:0019877">
    <property type="term" value="P:diaminopimelate biosynthetic process"/>
    <property type="evidence" value="ECO:0007669"/>
    <property type="project" value="UniProtKB-KW"/>
</dbReference>
<comment type="pathway">
    <text evidence="2 16">Amino-acid biosynthesis; L-lysine biosynthesis via DAP pathway; (S)-tetrahydrodipicolinate from L-aspartate: step 1/4.</text>
</comment>
<comment type="function">
    <text evidence="1">Catalyzes the phosphorylation of the beta-carboxyl group of aspartic acid with ATP to yield 4-phospho-L-aspartate, which is involved in the branched biosynthetic pathway leading to the biosynthesis of amino acids threonine, isoleucine and methionine.</text>
</comment>
<dbReference type="InterPro" id="IPR054352">
    <property type="entry name" value="ACT_Aspartokinase"/>
</dbReference>
<dbReference type="RefSeq" id="WP_015957819.1">
    <property type="nucleotide sequence ID" value="NC_010516.1"/>
</dbReference>
<evidence type="ECO:0000256" key="16">
    <source>
        <dbReference type="RuleBase" id="RU004249"/>
    </source>
</evidence>
<evidence type="ECO:0000256" key="13">
    <source>
        <dbReference type="ARBA" id="ARBA00047872"/>
    </source>
</evidence>
<keyword evidence="10 14" id="KW-0067">ATP-binding</keyword>
<dbReference type="GO" id="GO:0005524">
    <property type="term" value="F:ATP binding"/>
    <property type="evidence" value="ECO:0007669"/>
    <property type="project" value="UniProtKB-KW"/>
</dbReference>
<evidence type="ECO:0000256" key="6">
    <source>
        <dbReference type="ARBA" id="ARBA00022605"/>
    </source>
</evidence>
<comment type="similarity">
    <text evidence="5 15">Belongs to the aspartokinase family.</text>
</comment>
<dbReference type="GO" id="GO:0009088">
    <property type="term" value="P:threonine biosynthetic process"/>
    <property type="evidence" value="ECO:0007669"/>
    <property type="project" value="UniProtKB-UniPathway"/>
</dbReference>
<evidence type="ECO:0000256" key="11">
    <source>
        <dbReference type="ARBA" id="ARBA00022915"/>
    </source>
</evidence>
<dbReference type="InterPro" id="IPR002912">
    <property type="entry name" value="ACT_dom"/>
</dbReference>
<feature type="binding site" evidence="14">
    <location>
        <position position="184"/>
    </location>
    <ligand>
        <name>ATP</name>
        <dbReference type="ChEBI" id="CHEBI:30616"/>
    </ligand>
</feature>
<dbReference type="InterPro" id="IPR001341">
    <property type="entry name" value="Asp_kinase"/>
</dbReference>
<sequence>MATIVQKYGGTSVATVEKIKNIAKSIVKRKREGNDIVVVVSAMGHTTDNLINLAKDISNVPDKRELDALISTGEMVSSSLLSMAIKELGEDAISYTAYQINISTNGQHGKSLINDIDKKKIDKSLKEGKVVVVAGFQGINCDGNITTLGRGGSDTSAVAIAAKLNNAICEIYTDVDGIYSVDPRVHDRAKKLDYIDYEEMLELSSLGAQVMHSRSIELAEKYNIPIYVGLSNSNIKGTVIRGMNNMNMEMKSVTGLATSDDDVAITMEDINENINIVADIFSKLAEKQINVDMISQTAPINSRISLSFTIPKEDLQEGMKIIKNYASKDKIKIDENLTKFSIVGIGMKNTSGVAAKMLKIFSDNNIKVKMITTSEIRITCAINVRDKINAINLVVKEFNL</sequence>
<dbReference type="CDD" id="cd04923">
    <property type="entry name" value="ACT_AK-LysC-DapG-like_2"/>
    <property type="match status" value="1"/>
</dbReference>
<dbReference type="InterPro" id="IPR045865">
    <property type="entry name" value="ACT-like_dom_sf"/>
</dbReference>
<keyword evidence="6 16" id="KW-0028">Amino-acid biosynthesis</keyword>
<dbReference type="PROSITE" id="PS51671">
    <property type="entry name" value="ACT"/>
    <property type="match status" value="2"/>
</dbReference>
<evidence type="ECO:0000256" key="14">
    <source>
        <dbReference type="PIRSR" id="PIRSR000726-1"/>
    </source>
</evidence>
<protein>
    <recommendedName>
        <fullName evidence="15">Aspartokinase</fullName>
        <ecNumber evidence="15">2.7.2.4</ecNumber>
    </recommendedName>
</protein>
<comment type="pathway">
    <text evidence="3 16">Amino-acid biosynthesis; L-methionine biosynthesis via de novo pathway; L-homoserine from L-aspartate: step 1/3.</text>
</comment>
<gene>
    <name evidence="18" type="primary">lysC</name>
    <name evidence="18" type="ordered locus">CLD_1184</name>
</gene>
<dbReference type="InterPro" id="IPR018042">
    <property type="entry name" value="Aspartate_kinase_CS"/>
</dbReference>
<keyword evidence="12" id="KW-0457">Lysine biosynthesis</keyword>
<dbReference type="UniPathway" id="UPA00051">
    <property type="reaction ID" value="UER00462"/>
</dbReference>
<dbReference type="Pfam" id="PF22468">
    <property type="entry name" value="ACT_9"/>
    <property type="match status" value="2"/>
</dbReference>
<feature type="binding site" evidence="14">
    <location>
        <position position="179"/>
    </location>
    <ligand>
        <name>ATP</name>
        <dbReference type="ChEBI" id="CHEBI:30616"/>
    </ligand>
</feature>
<evidence type="ECO:0000256" key="7">
    <source>
        <dbReference type="ARBA" id="ARBA00022679"/>
    </source>
</evidence>
<dbReference type="FunFam" id="3.40.1160.10:FF:000002">
    <property type="entry name" value="Aspartokinase"/>
    <property type="match status" value="1"/>
</dbReference>
<dbReference type="CDD" id="cd04261">
    <property type="entry name" value="AAK_AKii-LysC-BS"/>
    <property type="match status" value="1"/>
</dbReference>
<evidence type="ECO:0000256" key="3">
    <source>
        <dbReference type="ARBA" id="ARBA00004986"/>
    </source>
</evidence>
<evidence type="ECO:0000256" key="12">
    <source>
        <dbReference type="ARBA" id="ARBA00023154"/>
    </source>
</evidence>
<dbReference type="Proteomes" id="UP000008541">
    <property type="component" value="Chromosome"/>
</dbReference>